<organism evidence="2 3">
    <name type="scientific">Bacillus salipaludis</name>
    <dbReference type="NCBI Taxonomy" id="2547811"/>
    <lineage>
        <taxon>Bacteria</taxon>
        <taxon>Bacillati</taxon>
        <taxon>Bacillota</taxon>
        <taxon>Bacilli</taxon>
        <taxon>Bacillales</taxon>
        <taxon>Bacillaceae</taxon>
        <taxon>Bacillus</taxon>
    </lineage>
</organism>
<sequence length="63" mass="6972">MSWGSTGTGETPQERSDEEVPRTACGWSGNQQLSLTANNLCILVLNIQEGETLTNVERKYSNR</sequence>
<feature type="region of interest" description="Disordered" evidence="1">
    <location>
        <begin position="1"/>
        <end position="26"/>
    </location>
</feature>
<dbReference type="AlphaFoldDB" id="A0A4R5VSD2"/>
<protein>
    <submittedName>
        <fullName evidence="2">Uncharacterized protein</fullName>
    </submittedName>
</protein>
<dbReference type="RefSeq" id="WP_165976250.1">
    <property type="nucleotide sequence ID" value="NZ_SMYO01000005.1"/>
</dbReference>
<accession>A0A4R5VSD2</accession>
<name>A0A4R5VSD2_9BACI</name>
<proteinExistence type="predicted"/>
<evidence type="ECO:0000313" key="3">
    <source>
        <dbReference type="Proteomes" id="UP000295132"/>
    </source>
</evidence>
<evidence type="ECO:0000313" key="2">
    <source>
        <dbReference type="EMBL" id="TDK61669.1"/>
    </source>
</evidence>
<comment type="caution">
    <text evidence="2">The sequence shown here is derived from an EMBL/GenBank/DDBJ whole genome shotgun (WGS) entry which is preliminary data.</text>
</comment>
<dbReference type="Proteomes" id="UP000295132">
    <property type="component" value="Unassembled WGS sequence"/>
</dbReference>
<feature type="compositionally biased region" description="Basic and acidic residues" evidence="1">
    <location>
        <begin position="12"/>
        <end position="21"/>
    </location>
</feature>
<reference evidence="2 3" key="1">
    <citation type="submission" date="2019-03" db="EMBL/GenBank/DDBJ databases">
        <title>Bacillus niacini sp. nov. a Nicotinate-Metabolizing Mesophile Isolated from Soil.</title>
        <authorList>
            <person name="Zhang G."/>
        </authorList>
    </citation>
    <scope>NUCLEOTIDE SEQUENCE [LARGE SCALE GENOMIC DNA]</scope>
    <source>
        <strain evidence="2 3">WN066</strain>
    </source>
</reference>
<dbReference type="EMBL" id="SMYO01000005">
    <property type="protein sequence ID" value="TDK61669.1"/>
    <property type="molecule type" value="Genomic_DNA"/>
</dbReference>
<gene>
    <name evidence="2" type="ORF">E2K98_12315</name>
</gene>
<feature type="compositionally biased region" description="Polar residues" evidence="1">
    <location>
        <begin position="1"/>
        <end position="11"/>
    </location>
</feature>
<evidence type="ECO:0000256" key="1">
    <source>
        <dbReference type="SAM" id="MobiDB-lite"/>
    </source>
</evidence>